<name>A0A2I2FF61_ASPCN</name>
<proteinExistence type="predicted"/>
<evidence type="ECO:0000313" key="2">
    <source>
        <dbReference type="EMBL" id="PLB39260.1"/>
    </source>
</evidence>
<feature type="compositionally biased region" description="Basic and acidic residues" evidence="1">
    <location>
        <begin position="362"/>
        <end position="374"/>
    </location>
</feature>
<dbReference type="RefSeq" id="XP_024673272.1">
    <property type="nucleotide sequence ID" value="XM_024816282.1"/>
</dbReference>
<dbReference type="EMBL" id="KZ559130">
    <property type="protein sequence ID" value="PLB39260.1"/>
    <property type="molecule type" value="Genomic_DNA"/>
</dbReference>
<dbReference type="AlphaFoldDB" id="A0A2I2FF61"/>
<feature type="region of interest" description="Disordered" evidence="1">
    <location>
        <begin position="251"/>
        <end position="307"/>
    </location>
</feature>
<feature type="compositionally biased region" description="Polar residues" evidence="1">
    <location>
        <begin position="186"/>
        <end position="206"/>
    </location>
</feature>
<feature type="compositionally biased region" description="Polar residues" evidence="1">
    <location>
        <begin position="123"/>
        <end position="134"/>
    </location>
</feature>
<dbReference type="Proteomes" id="UP000234585">
    <property type="component" value="Unassembled WGS sequence"/>
</dbReference>
<feature type="compositionally biased region" description="Pro residues" evidence="1">
    <location>
        <begin position="492"/>
        <end position="504"/>
    </location>
</feature>
<feature type="compositionally biased region" description="Polar residues" evidence="1">
    <location>
        <begin position="627"/>
        <end position="637"/>
    </location>
</feature>
<feature type="compositionally biased region" description="Polar residues" evidence="1">
    <location>
        <begin position="142"/>
        <end position="167"/>
    </location>
</feature>
<feature type="region of interest" description="Disordered" evidence="1">
    <location>
        <begin position="346"/>
        <end position="521"/>
    </location>
</feature>
<gene>
    <name evidence="2" type="ORF">BDW47DRAFT_124577</name>
</gene>
<feature type="compositionally biased region" description="Low complexity" evidence="1">
    <location>
        <begin position="466"/>
        <end position="477"/>
    </location>
</feature>
<protein>
    <submittedName>
        <fullName evidence="2">Uncharacterized protein</fullName>
    </submittedName>
</protein>
<dbReference type="OrthoDB" id="4219928at2759"/>
<keyword evidence="3" id="KW-1185">Reference proteome</keyword>
<accession>A0A2I2FF61</accession>
<feature type="compositionally biased region" description="Polar residues" evidence="1">
    <location>
        <begin position="287"/>
        <end position="307"/>
    </location>
</feature>
<evidence type="ECO:0000256" key="1">
    <source>
        <dbReference type="SAM" id="MobiDB-lite"/>
    </source>
</evidence>
<sequence>MSEMDYNRVKIDWKPYYPQHQHALSANNVPTYAGRSVPSYHVGSEENTYRGCNISSPRYSPSIQPWRKQQTQSSLSFVPSTSPRMDQVEYTTAQPKRPVDRAPVCISPFRSVRRMKQPFQLRLPSSPSMESLQATPKERQASRSPSSKNHTLRTWRSDQNLTTSSMETFGLLPSPPLSDAIPPHSPSSAYFSPQPGSESDYSQCTPKSCNHELTIKPCEVAKPFTPEPETEAPKTTGSTNVHMAHSHLVQQCESGDGNVPRTSTDTERMSSPAGFTSSGSFGKRDLSWSSEATQRSRSGTVSSEGSWVPSNLSHFETWLQRAPVEMTVARGEGPKDCNRRKFQIVQQSPPPLGPKSTSVIPAERKVPDGPRLPDEPNVPDEPVIFARKTKPKLVDISRQSSPPTSYPIPAPPTRTIPSTPDQRQREVSAFSPDTPLEMSDSGYNTQASCYSLDEYRDDKEDDDYTDASSLASDSASATVVCEKPPEPQEQPRSPPIPGIPPRTQPLPKAQASPRRESHLSEKEELGKWWDHEWTIDQLEHSVKDFPRNMLRLTSPVVMFIRHNNEKALIRPFRDIFPDVAENLLDGLCASLIARNHVVSLASGNKRSDFSQRPNLPRLDTVPERIPPSTTMQFSQPVPSRIKDRVLGSRGTELRKELDRIIDNLLFAITGREQDETLKASVLALAQVLESKV</sequence>
<feature type="compositionally biased region" description="Pro residues" evidence="1">
    <location>
        <begin position="404"/>
        <end position="414"/>
    </location>
</feature>
<dbReference type="GeneID" id="36523442"/>
<reference evidence="2 3" key="1">
    <citation type="submission" date="2017-12" db="EMBL/GenBank/DDBJ databases">
        <authorList>
            <consortium name="DOE Joint Genome Institute"/>
            <person name="Haridas S."/>
            <person name="Kjaerbolling I."/>
            <person name="Vesth T.C."/>
            <person name="Frisvad J.C."/>
            <person name="Nybo J.L."/>
            <person name="Theobald S."/>
            <person name="Kuo A."/>
            <person name="Bowyer P."/>
            <person name="Matsuda Y."/>
            <person name="Mondo S."/>
            <person name="Lyhne E.K."/>
            <person name="Kogle M.E."/>
            <person name="Clum A."/>
            <person name="Lipzen A."/>
            <person name="Salamov A."/>
            <person name="Ngan C.Y."/>
            <person name="Daum C."/>
            <person name="Chiniquy J."/>
            <person name="Barry K."/>
            <person name="LaButti K."/>
            <person name="Simmons B.A."/>
            <person name="Magnuson J.K."/>
            <person name="Mortensen U.H."/>
            <person name="Larsen T.O."/>
            <person name="Grigoriev I.V."/>
            <person name="Baker S.E."/>
            <person name="Andersen M.R."/>
            <person name="Nordberg H.P."/>
            <person name="Cantor M.N."/>
            <person name="Hua S.X."/>
        </authorList>
    </citation>
    <scope>NUCLEOTIDE SEQUENCE [LARGE SCALE GENOMIC DNA]</scope>
    <source>
        <strain evidence="2 3">CBS 102.13</strain>
    </source>
</reference>
<feature type="region of interest" description="Disordered" evidence="1">
    <location>
        <begin position="609"/>
        <end position="637"/>
    </location>
</feature>
<organism evidence="2 3">
    <name type="scientific">Aspergillus candidus</name>
    <dbReference type="NCBI Taxonomy" id="41067"/>
    <lineage>
        <taxon>Eukaryota</taxon>
        <taxon>Fungi</taxon>
        <taxon>Dikarya</taxon>
        <taxon>Ascomycota</taxon>
        <taxon>Pezizomycotina</taxon>
        <taxon>Eurotiomycetes</taxon>
        <taxon>Eurotiomycetidae</taxon>
        <taxon>Eurotiales</taxon>
        <taxon>Aspergillaceae</taxon>
        <taxon>Aspergillus</taxon>
        <taxon>Aspergillus subgen. Circumdati</taxon>
    </lineage>
</organism>
<evidence type="ECO:0000313" key="3">
    <source>
        <dbReference type="Proteomes" id="UP000234585"/>
    </source>
</evidence>
<feature type="region of interest" description="Disordered" evidence="1">
    <location>
        <begin position="116"/>
        <end position="206"/>
    </location>
</feature>